<dbReference type="Gene3D" id="3.20.170.30">
    <property type="match status" value="1"/>
</dbReference>
<dbReference type="InterPro" id="IPR022928">
    <property type="entry name" value="RNA_2'-PTrans_KptA"/>
</dbReference>
<evidence type="ECO:0000256" key="1">
    <source>
        <dbReference type="ARBA" id="ARBA00009836"/>
    </source>
</evidence>
<reference evidence="6" key="1">
    <citation type="journal article" date="2018" name="Genome Biol.">
        <title>SKESA: strategic k-mer extension for scrupulous assemblies.</title>
        <authorList>
            <person name="Souvorov A."/>
            <person name="Agarwala R."/>
            <person name="Lipman D.J."/>
        </authorList>
    </citation>
    <scope>NUCLEOTIDE SEQUENCE</scope>
    <source>
        <strain evidence="6">C25</strain>
    </source>
</reference>
<sequence length="194" mass="22484">MKNNDSKISKYISLILRHKPEEIGLKLDEHGYLGVLDLIEGLNKSYEGFSMDDLERIVREDSKGRYSFNEDKSKIRANQGHSIKVDLGLEPIKPPKVLYHGTGRKYLESILKNGLIKKERNYVHLSKDIETASIVGKRHGDLVILEVDSESMFNDGIKFYLSKNNVWLCNYVPKKYIKELNLEKVFLGYFKFKI</sequence>
<protein>
    <recommendedName>
        <fullName evidence="5">Probable RNA 2'-phosphotransferase</fullName>
        <ecNumber evidence="5">2.7.1.-</ecNumber>
    </recommendedName>
</protein>
<dbReference type="EC" id="2.7.1.-" evidence="5"/>
<dbReference type="Proteomes" id="UP000668358">
    <property type="component" value="Unassembled WGS sequence"/>
</dbReference>
<gene>
    <name evidence="5" type="primary">kptA</name>
    <name evidence="6" type="ORF">I9063_002052</name>
    <name evidence="7" type="ORF">JJB78_13640</name>
</gene>
<dbReference type="PANTHER" id="PTHR12684">
    <property type="entry name" value="PUTATIVE PHOSPHOTRANSFERASE"/>
    <property type="match status" value="1"/>
</dbReference>
<comment type="similarity">
    <text evidence="1 5">Belongs to the KptA/TPT1 family.</text>
</comment>
<dbReference type="EMBL" id="JAENRE010000007">
    <property type="protein sequence ID" value="MBO3417542.1"/>
    <property type="molecule type" value="Genomic_DNA"/>
</dbReference>
<dbReference type="NCBIfam" id="NF002014">
    <property type="entry name" value="PRK00819.1-4"/>
    <property type="match status" value="1"/>
</dbReference>
<dbReference type="InterPro" id="IPR042081">
    <property type="entry name" value="RNA_2'-PTrans_C"/>
</dbReference>
<dbReference type="Proteomes" id="UP000855421">
    <property type="component" value="Unassembled WGS sequence"/>
</dbReference>
<dbReference type="SUPFAM" id="SSF56399">
    <property type="entry name" value="ADP-ribosylation"/>
    <property type="match status" value="1"/>
</dbReference>
<evidence type="ECO:0000256" key="3">
    <source>
        <dbReference type="ARBA" id="ARBA00023027"/>
    </source>
</evidence>
<name>A0AAN5NA81_CLOPF</name>
<reference evidence="7 8" key="3">
    <citation type="submission" date="2020-12" db="EMBL/GenBank/DDBJ databases">
        <title>Comparative genomics of Clostridium perfringens reveals patterns of host-associated phylogenetic clades and virulence factors.</title>
        <authorList>
            <person name="Smith A.H."/>
            <person name="Geier R."/>
        </authorList>
    </citation>
    <scope>NUCLEOTIDE SEQUENCE [LARGE SCALE GENOMIC DNA]</scope>
    <source>
        <strain evidence="7 8">CHD15829P</strain>
    </source>
</reference>
<accession>A0AAN5NA81</accession>
<dbReference type="Pfam" id="PF01885">
    <property type="entry name" value="PTS_2-RNA"/>
    <property type="match status" value="1"/>
</dbReference>
<organism evidence="6 9">
    <name type="scientific">Clostridium perfringens</name>
    <dbReference type="NCBI Taxonomy" id="1502"/>
    <lineage>
        <taxon>Bacteria</taxon>
        <taxon>Bacillati</taxon>
        <taxon>Bacillota</taxon>
        <taxon>Clostridia</taxon>
        <taxon>Eubacteriales</taxon>
        <taxon>Clostridiaceae</taxon>
        <taxon>Clostridium</taxon>
    </lineage>
</organism>
<dbReference type="Gene3D" id="1.10.10.970">
    <property type="entry name" value="RNA 2'-phosphotransferase, Tpt1/KptA family, N-terminal domain"/>
    <property type="match status" value="1"/>
</dbReference>
<keyword evidence="2 5" id="KW-0808">Transferase</keyword>
<comment type="caution">
    <text evidence="6">The sequence shown here is derived from an EMBL/GenBank/DDBJ whole genome shotgun (WGS) entry which is preliminary data.</text>
</comment>
<dbReference type="InterPro" id="IPR002745">
    <property type="entry name" value="Ptrans_KptA/Tpt1"/>
</dbReference>
<dbReference type="EMBL" id="DACTBT010000013">
    <property type="protein sequence ID" value="HAT4298675.1"/>
    <property type="molecule type" value="Genomic_DNA"/>
</dbReference>
<reference evidence="6" key="2">
    <citation type="submission" date="2020-07" db="EMBL/GenBank/DDBJ databases">
        <authorList>
            <consortium name="NCBI Pathogen Detection Project"/>
        </authorList>
    </citation>
    <scope>NUCLEOTIDE SEQUENCE</scope>
    <source>
        <strain evidence="6">C25</strain>
    </source>
</reference>
<evidence type="ECO:0000313" key="7">
    <source>
        <dbReference type="EMBL" id="MBO3417542.1"/>
    </source>
</evidence>
<dbReference type="GO" id="GO:0000215">
    <property type="term" value="F:tRNA 2'-phosphotransferase activity"/>
    <property type="evidence" value="ECO:0007669"/>
    <property type="project" value="TreeGrafter"/>
</dbReference>
<evidence type="ECO:0000313" key="9">
    <source>
        <dbReference type="Proteomes" id="UP000855421"/>
    </source>
</evidence>
<dbReference type="GO" id="GO:0003950">
    <property type="term" value="F:NAD+ poly-ADP-ribosyltransferase activity"/>
    <property type="evidence" value="ECO:0007669"/>
    <property type="project" value="InterPro"/>
</dbReference>
<evidence type="ECO:0000256" key="2">
    <source>
        <dbReference type="ARBA" id="ARBA00022679"/>
    </source>
</evidence>
<dbReference type="HAMAP" id="MF_00299">
    <property type="entry name" value="KptA"/>
    <property type="match status" value="1"/>
</dbReference>
<evidence type="ECO:0000256" key="4">
    <source>
        <dbReference type="ARBA" id="ARBA00025212"/>
    </source>
</evidence>
<keyword evidence="3 5" id="KW-0520">NAD</keyword>
<evidence type="ECO:0000256" key="5">
    <source>
        <dbReference type="HAMAP-Rule" id="MF_00299"/>
    </source>
</evidence>
<dbReference type="AlphaFoldDB" id="A0AAN5NA81"/>
<proteinExistence type="inferred from homology"/>
<dbReference type="PANTHER" id="PTHR12684:SF2">
    <property type="entry name" value="TRNA 2'-PHOSPHOTRANSFERASE 1"/>
    <property type="match status" value="1"/>
</dbReference>
<evidence type="ECO:0000313" key="8">
    <source>
        <dbReference type="Proteomes" id="UP000668358"/>
    </source>
</evidence>
<comment type="function">
    <text evidence="4 5">Removes the 2'-phosphate from RNA via an intermediate in which the phosphate is ADP-ribosylated by NAD followed by a presumed transesterification to release the RNA and generate ADP-ribose 1''-2''-cyclic phosphate (APPR&gt;P). May function as an ADP-ribosylase.</text>
</comment>
<dbReference type="InterPro" id="IPR042080">
    <property type="entry name" value="RNA_2'-PTrans_N"/>
</dbReference>
<evidence type="ECO:0000313" key="6">
    <source>
        <dbReference type="EMBL" id="HAT4298675.1"/>
    </source>
</evidence>
<dbReference type="GO" id="GO:0006388">
    <property type="term" value="P:tRNA splicing, via endonucleolytic cleavage and ligation"/>
    <property type="evidence" value="ECO:0007669"/>
    <property type="project" value="UniProtKB-UniRule"/>
</dbReference>
<dbReference type="RefSeq" id="WP_057230376.1">
    <property type="nucleotide sequence ID" value="NZ_CATNYE010000007.1"/>
</dbReference>